<dbReference type="AlphaFoldDB" id="A0A494YXE2"/>
<proteinExistence type="predicted"/>
<keyword evidence="2" id="KW-0808">Transferase</keyword>
<dbReference type="RefSeq" id="WP_121132539.1">
    <property type="nucleotide sequence ID" value="NZ_JBHUFK010000025.1"/>
</dbReference>
<dbReference type="InterPro" id="IPR016181">
    <property type="entry name" value="Acyl_CoA_acyltransferase"/>
</dbReference>
<evidence type="ECO:0000313" key="3">
    <source>
        <dbReference type="Proteomes" id="UP000281813"/>
    </source>
</evidence>
<dbReference type="SUPFAM" id="SSF55729">
    <property type="entry name" value="Acyl-CoA N-acyltransferases (Nat)"/>
    <property type="match status" value="1"/>
</dbReference>
<feature type="domain" description="N-acetyltransferase" evidence="1">
    <location>
        <begin position="8"/>
        <end position="132"/>
    </location>
</feature>
<dbReference type="PANTHER" id="PTHR43792">
    <property type="entry name" value="GNAT FAMILY, PUTATIVE (AFU_ORTHOLOGUE AFUA_3G00765)-RELATED-RELATED"/>
    <property type="match status" value="1"/>
</dbReference>
<organism evidence="2 3">
    <name type="scientific">Oceanobacillus bengalensis</name>
    <dbReference type="NCBI Taxonomy" id="1435466"/>
    <lineage>
        <taxon>Bacteria</taxon>
        <taxon>Bacillati</taxon>
        <taxon>Bacillota</taxon>
        <taxon>Bacilli</taxon>
        <taxon>Bacillales</taxon>
        <taxon>Bacillaceae</taxon>
        <taxon>Oceanobacillus</taxon>
    </lineage>
</organism>
<gene>
    <name evidence="2" type="ORF">D8M05_13115</name>
</gene>
<dbReference type="PANTHER" id="PTHR43792:SF1">
    <property type="entry name" value="N-ACETYLTRANSFERASE DOMAIN-CONTAINING PROTEIN"/>
    <property type="match status" value="1"/>
</dbReference>
<name>A0A494YXE2_9BACI</name>
<dbReference type="GO" id="GO:0016747">
    <property type="term" value="F:acyltransferase activity, transferring groups other than amino-acyl groups"/>
    <property type="evidence" value="ECO:0007669"/>
    <property type="project" value="InterPro"/>
</dbReference>
<dbReference type="Pfam" id="PF13302">
    <property type="entry name" value="Acetyltransf_3"/>
    <property type="match status" value="1"/>
</dbReference>
<protein>
    <submittedName>
        <fullName evidence="2">N-acetyltransferase</fullName>
    </submittedName>
</protein>
<dbReference type="InterPro" id="IPR000182">
    <property type="entry name" value="GNAT_dom"/>
</dbReference>
<comment type="caution">
    <text evidence="2">The sequence shown here is derived from an EMBL/GenBank/DDBJ whole genome shotgun (WGS) entry which is preliminary data.</text>
</comment>
<dbReference type="OrthoDB" id="2352097at2"/>
<accession>A0A494YXE2</accession>
<keyword evidence="3" id="KW-1185">Reference proteome</keyword>
<dbReference type="InterPro" id="IPR051531">
    <property type="entry name" value="N-acetyltransferase"/>
</dbReference>
<evidence type="ECO:0000259" key="1">
    <source>
        <dbReference type="Pfam" id="PF13302"/>
    </source>
</evidence>
<reference evidence="2 3" key="1">
    <citation type="journal article" date="2015" name="Antonie Van Leeuwenhoek">
        <title>Oceanobacillus bengalensis sp. nov., a bacterium isolated from seawater of the Bay of Bengal.</title>
        <authorList>
            <person name="Yongchang O."/>
            <person name="Xiang W."/>
            <person name="Wang G."/>
        </authorList>
    </citation>
    <scope>NUCLEOTIDE SEQUENCE [LARGE SCALE GENOMIC DNA]</scope>
    <source>
        <strain evidence="2 3">MCCC 1K00260</strain>
    </source>
</reference>
<sequence length="185" mass="21621">MLKMRDLHEVPVLFELMSHPDVFPYVRHKAYTVDEFYFITKHTIEAEESGELISRTILDEYQQPIGTINLFDIDKNYGFLATWIGSPYFGKGYNKHAKEQFFDELFFSHQIDGIFMKVRKTNTRSLKAAKKLPYVTLANETYREVYEKINNNDDIYDLFVITKEHYAAYKQFAAIDAASAGEEVS</sequence>
<dbReference type="Gene3D" id="3.40.630.30">
    <property type="match status" value="1"/>
</dbReference>
<dbReference type="Proteomes" id="UP000281813">
    <property type="component" value="Unassembled WGS sequence"/>
</dbReference>
<evidence type="ECO:0000313" key="2">
    <source>
        <dbReference type="EMBL" id="RKQ14363.1"/>
    </source>
</evidence>
<dbReference type="EMBL" id="RBZO01000021">
    <property type="protein sequence ID" value="RKQ14363.1"/>
    <property type="molecule type" value="Genomic_DNA"/>
</dbReference>